<accession>A0A444J514</accession>
<name>A0A444J514_9BACT</name>
<reference evidence="1 2" key="1">
    <citation type="submission" date="2017-01" db="EMBL/GenBank/DDBJ databases">
        <title>The cable genome- insights into the physiology and evolution of filamentous bacteria capable of sulfide oxidation via long distance electron transfer.</title>
        <authorList>
            <person name="Schreiber L."/>
            <person name="Bjerg J.T."/>
            <person name="Boggild A."/>
            <person name="Van De Vossenberg J."/>
            <person name="Meysman F."/>
            <person name="Nielsen L.P."/>
            <person name="Schramm A."/>
            <person name="Kjeldsen K.U."/>
        </authorList>
    </citation>
    <scope>NUCLEOTIDE SEQUENCE [LARGE SCALE GENOMIC DNA]</scope>
    <source>
        <strain evidence="1">A1</strain>
    </source>
</reference>
<protein>
    <submittedName>
        <fullName evidence="1">Uncharacterized protein</fullName>
    </submittedName>
</protein>
<dbReference type="Proteomes" id="UP000288086">
    <property type="component" value="Unassembled WGS sequence"/>
</dbReference>
<comment type="caution">
    <text evidence="1">The sequence shown here is derived from an EMBL/GenBank/DDBJ whole genome shotgun (WGS) entry which is preliminary data.</text>
</comment>
<dbReference type="EMBL" id="MTKP01000176">
    <property type="protein sequence ID" value="RWX48183.1"/>
    <property type="molecule type" value="Genomic_DNA"/>
</dbReference>
<keyword evidence="2" id="KW-1185">Reference proteome</keyword>
<organism evidence="1 2">
    <name type="scientific">Candidatus Electrothrix communis</name>
    <dbReference type="NCBI Taxonomy" id="1859133"/>
    <lineage>
        <taxon>Bacteria</taxon>
        <taxon>Pseudomonadati</taxon>
        <taxon>Thermodesulfobacteriota</taxon>
        <taxon>Desulfobulbia</taxon>
        <taxon>Desulfobulbales</taxon>
        <taxon>Desulfobulbaceae</taxon>
        <taxon>Candidatus Electrothrix</taxon>
    </lineage>
</organism>
<evidence type="ECO:0000313" key="1">
    <source>
        <dbReference type="EMBL" id="RWX48183.1"/>
    </source>
</evidence>
<proteinExistence type="predicted"/>
<feature type="non-terminal residue" evidence="1">
    <location>
        <position position="1"/>
    </location>
</feature>
<evidence type="ECO:0000313" key="2">
    <source>
        <dbReference type="Proteomes" id="UP000288086"/>
    </source>
</evidence>
<dbReference type="AlphaFoldDB" id="A0A444J514"/>
<sequence>GCRIHEFLALPFQALAQGDLIGGAVGCAADAELSVLRKEGGVQGRGDPHIIAVMGLIWIDQLIIYPETEPGVTVVGIRRVALNQ</sequence>
<gene>
    <name evidence="1" type="ORF">VT98_11764</name>
</gene>